<dbReference type="EMBL" id="BAAAQD010000010">
    <property type="protein sequence ID" value="GAA1528160.1"/>
    <property type="molecule type" value="Genomic_DNA"/>
</dbReference>
<comment type="caution">
    <text evidence="3">The sequence shown here is derived from an EMBL/GenBank/DDBJ whole genome shotgun (WGS) entry which is preliminary data.</text>
</comment>
<evidence type="ECO:0000313" key="3">
    <source>
        <dbReference type="EMBL" id="GAA1528160.1"/>
    </source>
</evidence>
<protein>
    <submittedName>
        <fullName evidence="3">Uncharacterized protein</fullName>
    </submittedName>
</protein>
<feature type="transmembrane region" description="Helical" evidence="2">
    <location>
        <begin position="66"/>
        <end position="91"/>
    </location>
</feature>
<name>A0ABP4LNI5_9ACTN</name>
<feature type="compositionally biased region" description="Basic residues" evidence="1">
    <location>
        <begin position="465"/>
        <end position="475"/>
    </location>
</feature>
<dbReference type="RefSeq" id="WP_344504669.1">
    <property type="nucleotide sequence ID" value="NZ_BAAAQD010000010.1"/>
</dbReference>
<keyword evidence="4" id="KW-1185">Reference proteome</keyword>
<feature type="region of interest" description="Disordered" evidence="1">
    <location>
        <begin position="170"/>
        <end position="349"/>
    </location>
</feature>
<proteinExistence type="predicted"/>
<accession>A0ABP4LNI5</accession>
<reference evidence="4" key="1">
    <citation type="journal article" date="2019" name="Int. J. Syst. Evol. Microbiol.">
        <title>The Global Catalogue of Microorganisms (GCM) 10K type strain sequencing project: providing services to taxonomists for standard genome sequencing and annotation.</title>
        <authorList>
            <consortium name="The Broad Institute Genomics Platform"/>
            <consortium name="The Broad Institute Genome Sequencing Center for Infectious Disease"/>
            <person name="Wu L."/>
            <person name="Ma J."/>
        </authorList>
    </citation>
    <scope>NUCLEOTIDE SEQUENCE [LARGE SCALE GENOMIC DNA]</scope>
    <source>
        <strain evidence="4">JCM 15933</strain>
    </source>
</reference>
<feature type="compositionally biased region" description="Pro residues" evidence="1">
    <location>
        <begin position="329"/>
        <end position="347"/>
    </location>
</feature>
<feature type="compositionally biased region" description="Pro residues" evidence="1">
    <location>
        <begin position="297"/>
        <end position="315"/>
    </location>
</feature>
<feature type="compositionally biased region" description="Low complexity" evidence="1">
    <location>
        <begin position="224"/>
        <end position="239"/>
    </location>
</feature>
<feature type="transmembrane region" description="Helical" evidence="2">
    <location>
        <begin position="40"/>
        <end position="60"/>
    </location>
</feature>
<evidence type="ECO:0000313" key="4">
    <source>
        <dbReference type="Proteomes" id="UP001501470"/>
    </source>
</evidence>
<evidence type="ECO:0000256" key="2">
    <source>
        <dbReference type="SAM" id="Phobius"/>
    </source>
</evidence>
<feature type="compositionally biased region" description="Low complexity" evidence="1">
    <location>
        <begin position="367"/>
        <end position="379"/>
    </location>
</feature>
<keyword evidence="2" id="KW-0472">Membrane</keyword>
<evidence type="ECO:0000256" key="1">
    <source>
        <dbReference type="SAM" id="MobiDB-lite"/>
    </source>
</evidence>
<feature type="region of interest" description="Disordered" evidence="1">
    <location>
        <begin position="362"/>
        <end position="475"/>
    </location>
</feature>
<dbReference type="Proteomes" id="UP001501470">
    <property type="component" value="Unassembled WGS sequence"/>
</dbReference>
<sequence length="475" mass="49233">MHQNVSHLGSTAGTLFLICYVIAGLITAAAGFLPGNASRLRLVCVTFGLALAGWSAKVLFTGGPMLIGLAVLLAPLSLTVTAIIGTCRAYSRRRAPTRLSRPHPAAARTYTEPNSPFPPVVPVPVHAPWPSTHLAPADPFLPSSAARSSSPGAHLFPVGAHSAPVAGSDLSSAVVTPNDPAPAHRASTVAHRAGTEAPETPMPAPAAGRGSAHGAPSVHAAVQAGAGSTATPAAPAGQRRGPRRLSTPAAQPRFHGHAIAPPPAFPTPPRFAPQPLHNVPAPQPHSVPAPRAHNVPVPQPHNVPAPRPHSVPAPQPHSVLVPRTHNVPAPQPHNVPAPRPHSVPAPRPALDDHITARFQASANHLQPSPSHSSRSSLAPSPEPFASQHPSSAQVWARAHAWTGEQPAVHDWTDSSPSRQSSRRLRGVVPSQNPDRMTPSPTVEPSMRMALAPVTDPSPLQPSSVRARHRAGGTSA</sequence>
<keyword evidence="2" id="KW-0812">Transmembrane</keyword>
<gene>
    <name evidence="3" type="ORF">GCM10009827_051670</name>
</gene>
<feature type="transmembrane region" description="Helical" evidence="2">
    <location>
        <begin position="12"/>
        <end position="33"/>
    </location>
</feature>
<organism evidence="3 4">
    <name type="scientific">Dactylosporangium maewongense</name>
    <dbReference type="NCBI Taxonomy" id="634393"/>
    <lineage>
        <taxon>Bacteria</taxon>
        <taxon>Bacillati</taxon>
        <taxon>Actinomycetota</taxon>
        <taxon>Actinomycetes</taxon>
        <taxon>Micromonosporales</taxon>
        <taxon>Micromonosporaceae</taxon>
        <taxon>Dactylosporangium</taxon>
    </lineage>
</organism>
<keyword evidence="2" id="KW-1133">Transmembrane helix</keyword>
<feature type="compositionally biased region" description="Pro residues" evidence="1">
    <location>
        <begin position="260"/>
        <end position="272"/>
    </location>
</feature>
<feature type="compositionally biased region" description="Polar residues" evidence="1">
    <location>
        <begin position="429"/>
        <end position="442"/>
    </location>
</feature>